<dbReference type="PROSITE" id="PS00640">
    <property type="entry name" value="THIOL_PROTEASE_ASN"/>
    <property type="match status" value="1"/>
</dbReference>
<keyword evidence="7" id="KW-1133">Transmembrane helix</keyword>
<comment type="caution">
    <text evidence="10">The sequence shown here is derived from an EMBL/GenBank/DDBJ whole genome shotgun (WGS) entry which is preliminary data.</text>
</comment>
<evidence type="ECO:0008006" key="12">
    <source>
        <dbReference type="Google" id="ProtNLM"/>
    </source>
</evidence>
<dbReference type="InterPro" id="IPR000169">
    <property type="entry name" value="Pept_cys_AS"/>
</dbReference>
<dbReference type="InterPro" id="IPR000668">
    <property type="entry name" value="Peptidase_C1A_C"/>
</dbReference>
<dbReference type="SMART" id="SM00645">
    <property type="entry name" value="Pept_C1"/>
    <property type="match status" value="1"/>
</dbReference>
<evidence type="ECO:0000259" key="9">
    <source>
        <dbReference type="SMART" id="SM00848"/>
    </source>
</evidence>
<dbReference type="Pfam" id="PF00112">
    <property type="entry name" value="Peptidase_C1"/>
    <property type="match status" value="1"/>
</dbReference>
<feature type="transmembrane region" description="Helical" evidence="7">
    <location>
        <begin position="38"/>
        <end position="59"/>
    </location>
</feature>
<evidence type="ECO:0000256" key="7">
    <source>
        <dbReference type="SAM" id="Phobius"/>
    </source>
</evidence>
<dbReference type="CDD" id="cd02248">
    <property type="entry name" value="Peptidase_C1A"/>
    <property type="match status" value="1"/>
</dbReference>
<feature type="domain" description="Peptidase C1A papain C-terminal" evidence="8">
    <location>
        <begin position="177"/>
        <end position="390"/>
    </location>
</feature>
<sequence>MWPKLTAKKPTNTDFIPVERSERGDDLGEERHQFLHRLANIVAVLTHCLLVASIILLLVKLSSTSDNTDYEAENSYLPEIFEFSETRYAAMFEEFIQSYNKVYADENEKNFRFTVFVKNVVYFEEEERNHPGLDLDVTRFADWTEEEMRKFLSSDLREVNNEEHGSEGTEPYEEVQRPVSVDWVSAGKVIDVKDQGQCGSCWAFATVASVEAAYAIKTGQLTRLSEQELVDCDSRNNGCNGGYRPYAMRFVQEHGLMKETEYPYCGTDQNACRLKNTTERVYIHSYRTLSSNEDAVADWIAANGPVTFGMNVTKSLYSYRSGIFSPSKEDCEQHSLGSHALTFVGYGTEGGQPYWLVKNSWGSRWGQNGYFKMARGGNICGAANNVVGPML</sequence>
<comment type="similarity">
    <text evidence="1">Belongs to the peptidase C1 family.</text>
</comment>
<dbReference type="PROSITE" id="PS00139">
    <property type="entry name" value="THIOL_PROTEASE_CYS"/>
    <property type="match status" value="1"/>
</dbReference>
<dbReference type="InterPro" id="IPR038765">
    <property type="entry name" value="Papain-like_cys_pep_sf"/>
</dbReference>
<keyword evidence="2" id="KW-0645">Protease</keyword>
<keyword evidence="6" id="KW-1015">Disulfide bond</keyword>
<evidence type="ECO:0000256" key="2">
    <source>
        <dbReference type="ARBA" id="ARBA00022670"/>
    </source>
</evidence>
<organism evidence="10 11">
    <name type="scientific">Necator americanus</name>
    <name type="common">Human hookworm</name>
    <dbReference type="NCBI Taxonomy" id="51031"/>
    <lineage>
        <taxon>Eukaryota</taxon>
        <taxon>Metazoa</taxon>
        <taxon>Ecdysozoa</taxon>
        <taxon>Nematoda</taxon>
        <taxon>Chromadorea</taxon>
        <taxon>Rhabditida</taxon>
        <taxon>Rhabditina</taxon>
        <taxon>Rhabditomorpha</taxon>
        <taxon>Strongyloidea</taxon>
        <taxon>Ancylostomatidae</taxon>
        <taxon>Bunostominae</taxon>
        <taxon>Necator</taxon>
    </lineage>
</organism>
<dbReference type="SMART" id="SM00848">
    <property type="entry name" value="Inhibitor_I29"/>
    <property type="match status" value="1"/>
</dbReference>
<dbReference type="PRINTS" id="PR00705">
    <property type="entry name" value="PAPAIN"/>
</dbReference>
<accession>A0ABR1BKW5</accession>
<evidence type="ECO:0000259" key="8">
    <source>
        <dbReference type="SMART" id="SM00645"/>
    </source>
</evidence>
<evidence type="ECO:0000313" key="11">
    <source>
        <dbReference type="Proteomes" id="UP001303046"/>
    </source>
</evidence>
<keyword evidence="3" id="KW-0378">Hydrolase</keyword>
<dbReference type="InterPro" id="IPR025661">
    <property type="entry name" value="Pept_asp_AS"/>
</dbReference>
<evidence type="ECO:0000256" key="1">
    <source>
        <dbReference type="ARBA" id="ARBA00008455"/>
    </source>
</evidence>
<evidence type="ECO:0000313" key="10">
    <source>
        <dbReference type="EMBL" id="KAK6727078.1"/>
    </source>
</evidence>
<dbReference type="Proteomes" id="UP001303046">
    <property type="component" value="Unassembled WGS sequence"/>
</dbReference>
<keyword evidence="11" id="KW-1185">Reference proteome</keyword>
<keyword evidence="4" id="KW-0788">Thiol protease</keyword>
<gene>
    <name evidence="10" type="primary">Necator_chrI.g1150</name>
    <name evidence="10" type="ORF">RB195_005026</name>
</gene>
<dbReference type="Pfam" id="PF08246">
    <property type="entry name" value="Inhibitor_I29"/>
    <property type="match status" value="1"/>
</dbReference>
<evidence type="ECO:0000256" key="6">
    <source>
        <dbReference type="ARBA" id="ARBA00023157"/>
    </source>
</evidence>
<dbReference type="InterPro" id="IPR039417">
    <property type="entry name" value="Peptidase_C1A_papain-like"/>
</dbReference>
<evidence type="ECO:0000256" key="4">
    <source>
        <dbReference type="ARBA" id="ARBA00022807"/>
    </source>
</evidence>
<reference evidence="10 11" key="1">
    <citation type="submission" date="2023-08" db="EMBL/GenBank/DDBJ databases">
        <title>A Necator americanus chromosomal reference genome.</title>
        <authorList>
            <person name="Ilik V."/>
            <person name="Petrzelkova K.J."/>
            <person name="Pardy F."/>
            <person name="Fuh T."/>
            <person name="Niatou-Singa F.S."/>
            <person name="Gouil Q."/>
            <person name="Baker L."/>
            <person name="Ritchie M.E."/>
            <person name="Jex A.R."/>
            <person name="Gazzola D."/>
            <person name="Li H."/>
            <person name="Toshio Fujiwara R."/>
            <person name="Zhan B."/>
            <person name="Aroian R.V."/>
            <person name="Pafco B."/>
            <person name="Schwarz E.M."/>
        </authorList>
    </citation>
    <scope>NUCLEOTIDE SEQUENCE [LARGE SCALE GENOMIC DNA]</scope>
    <source>
        <strain evidence="10 11">Aroian</strain>
        <tissue evidence="10">Whole animal</tissue>
    </source>
</reference>
<dbReference type="PANTHER" id="PTHR12411">
    <property type="entry name" value="CYSTEINE PROTEASE FAMILY C1-RELATED"/>
    <property type="match status" value="1"/>
</dbReference>
<feature type="domain" description="Cathepsin propeptide inhibitor" evidence="9">
    <location>
        <begin position="92"/>
        <end position="148"/>
    </location>
</feature>
<dbReference type="Gene3D" id="3.90.70.10">
    <property type="entry name" value="Cysteine proteinases"/>
    <property type="match status" value="1"/>
</dbReference>
<keyword evidence="5" id="KW-0865">Zymogen</keyword>
<proteinExistence type="inferred from homology"/>
<dbReference type="InterPro" id="IPR013201">
    <property type="entry name" value="Prot_inhib_I29"/>
</dbReference>
<evidence type="ECO:0000256" key="5">
    <source>
        <dbReference type="ARBA" id="ARBA00023145"/>
    </source>
</evidence>
<name>A0ABR1BKW5_NECAM</name>
<evidence type="ECO:0000256" key="3">
    <source>
        <dbReference type="ARBA" id="ARBA00022801"/>
    </source>
</evidence>
<keyword evidence="7" id="KW-0812">Transmembrane</keyword>
<keyword evidence="7" id="KW-0472">Membrane</keyword>
<dbReference type="InterPro" id="IPR013128">
    <property type="entry name" value="Peptidase_C1A"/>
</dbReference>
<dbReference type="SUPFAM" id="SSF54001">
    <property type="entry name" value="Cysteine proteinases"/>
    <property type="match status" value="1"/>
</dbReference>
<dbReference type="EMBL" id="JAVFWL010000001">
    <property type="protein sequence ID" value="KAK6727078.1"/>
    <property type="molecule type" value="Genomic_DNA"/>
</dbReference>
<protein>
    <recommendedName>
        <fullName evidence="12">Papain family cysteine protease</fullName>
    </recommendedName>
</protein>